<dbReference type="InterPro" id="IPR009200">
    <property type="entry name" value="DUF1269_membrane"/>
</dbReference>
<evidence type="ECO:0000256" key="1">
    <source>
        <dbReference type="SAM" id="Phobius"/>
    </source>
</evidence>
<dbReference type="Proteomes" id="UP000807825">
    <property type="component" value="Unassembled WGS sequence"/>
</dbReference>
<protein>
    <submittedName>
        <fullName evidence="2">DUF1269 domain-containing protein</fullName>
    </submittedName>
</protein>
<dbReference type="EMBL" id="JACRDE010000403">
    <property type="protein sequence ID" value="MBI5250894.1"/>
    <property type="molecule type" value="Genomic_DNA"/>
</dbReference>
<feature type="transmembrane region" description="Helical" evidence="1">
    <location>
        <begin position="76"/>
        <end position="100"/>
    </location>
</feature>
<accession>A0A9D6V3K9</accession>
<name>A0A9D6V3K9_9BACT</name>
<sequence>MHELVVMGFQERYKADALLTAMDDLEKKCVIELEDAVLVVRDADGTVTVQQAMDTFSQIPTSSAVYFGFLGALTGWILSSGGLAGIAVGLQVGLVMGWILGTAAARYSDVGVPADLVRELSETVVPGSAALALAVRGEVCSEKVLEKLKEYDGKLIRTSLASQEEALIKKALAEAV</sequence>
<keyword evidence="1" id="KW-0812">Transmembrane</keyword>
<dbReference type="AlphaFoldDB" id="A0A9D6V3K9"/>
<comment type="caution">
    <text evidence="2">The sequence shown here is derived from an EMBL/GenBank/DDBJ whole genome shotgun (WGS) entry which is preliminary data.</text>
</comment>
<proteinExistence type="predicted"/>
<keyword evidence="1" id="KW-1133">Transmembrane helix</keyword>
<dbReference type="Pfam" id="PF06897">
    <property type="entry name" value="DUF1269"/>
    <property type="match status" value="1"/>
</dbReference>
<organism evidence="2 3">
    <name type="scientific">Desulfomonile tiedjei</name>
    <dbReference type="NCBI Taxonomy" id="2358"/>
    <lineage>
        <taxon>Bacteria</taxon>
        <taxon>Pseudomonadati</taxon>
        <taxon>Thermodesulfobacteriota</taxon>
        <taxon>Desulfomonilia</taxon>
        <taxon>Desulfomonilales</taxon>
        <taxon>Desulfomonilaceae</taxon>
        <taxon>Desulfomonile</taxon>
    </lineage>
</organism>
<keyword evidence="1" id="KW-0472">Membrane</keyword>
<gene>
    <name evidence="2" type="ORF">HY912_15510</name>
</gene>
<evidence type="ECO:0000313" key="2">
    <source>
        <dbReference type="EMBL" id="MBI5250894.1"/>
    </source>
</evidence>
<reference evidence="2" key="1">
    <citation type="submission" date="2020-07" db="EMBL/GenBank/DDBJ databases">
        <title>Huge and variable diversity of episymbiotic CPR bacteria and DPANN archaea in groundwater ecosystems.</title>
        <authorList>
            <person name="He C.Y."/>
            <person name="Keren R."/>
            <person name="Whittaker M."/>
            <person name="Farag I.F."/>
            <person name="Doudna J."/>
            <person name="Cate J.H.D."/>
            <person name="Banfield J.F."/>
        </authorList>
    </citation>
    <scope>NUCLEOTIDE SEQUENCE</scope>
    <source>
        <strain evidence="2">NC_groundwater_1664_Pr3_B-0.1um_52_9</strain>
    </source>
</reference>
<evidence type="ECO:0000313" key="3">
    <source>
        <dbReference type="Proteomes" id="UP000807825"/>
    </source>
</evidence>